<evidence type="ECO:0000313" key="2">
    <source>
        <dbReference type="EMBL" id="MFD2090724.1"/>
    </source>
</evidence>
<dbReference type="PANTHER" id="PTHR30543">
    <property type="entry name" value="CHROMATE REDUCTASE"/>
    <property type="match status" value="1"/>
</dbReference>
<keyword evidence="3" id="KW-1185">Reference proteome</keyword>
<reference evidence="3" key="1">
    <citation type="journal article" date="2019" name="Int. J. Syst. Evol. Microbiol.">
        <title>The Global Catalogue of Microorganisms (GCM) 10K type strain sequencing project: providing services to taxonomists for standard genome sequencing and annotation.</title>
        <authorList>
            <consortium name="The Broad Institute Genomics Platform"/>
            <consortium name="The Broad Institute Genome Sequencing Center for Infectious Disease"/>
            <person name="Wu L."/>
            <person name="Ma J."/>
        </authorList>
    </citation>
    <scope>NUCLEOTIDE SEQUENCE [LARGE SCALE GENOMIC DNA]</scope>
    <source>
        <strain evidence="3">JCM 3338</strain>
    </source>
</reference>
<organism evidence="2 3">
    <name type="scientific">Blastococcus deserti</name>
    <dbReference type="NCBI Taxonomy" id="2259033"/>
    <lineage>
        <taxon>Bacteria</taxon>
        <taxon>Bacillati</taxon>
        <taxon>Actinomycetota</taxon>
        <taxon>Actinomycetes</taxon>
        <taxon>Geodermatophilales</taxon>
        <taxon>Geodermatophilaceae</taxon>
        <taxon>Blastococcus</taxon>
    </lineage>
</organism>
<dbReference type="Proteomes" id="UP001597402">
    <property type="component" value="Unassembled WGS sequence"/>
</dbReference>
<dbReference type="EC" id="1.-.-.-" evidence="2"/>
<evidence type="ECO:0000259" key="1">
    <source>
        <dbReference type="Pfam" id="PF03358"/>
    </source>
</evidence>
<evidence type="ECO:0000313" key="3">
    <source>
        <dbReference type="Proteomes" id="UP001597402"/>
    </source>
</evidence>
<name>A0ABW4X839_9ACTN</name>
<keyword evidence="2" id="KW-0560">Oxidoreductase</keyword>
<proteinExistence type="predicted"/>
<dbReference type="SUPFAM" id="SSF52218">
    <property type="entry name" value="Flavoproteins"/>
    <property type="match status" value="1"/>
</dbReference>
<accession>A0ABW4X839</accession>
<comment type="caution">
    <text evidence="2">The sequence shown here is derived from an EMBL/GenBank/DDBJ whole genome shotgun (WGS) entry which is preliminary data.</text>
</comment>
<dbReference type="Pfam" id="PF03358">
    <property type="entry name" value="FMN_red"/>
    <property type="match status" value="1"/>
</dbReference>
<dbReference type="InterPro" id="IPR029039">
    <property type="entry name" value="Flavoprotein-like_sf"/>
</dbReference>
<protein>
    <submittedName>
        <fullName evidence="2">NADPH-dependent FMN reductase</fullName>
        <ecNumber evidence="2">1.-.-.-</ecNumber>
    </submittedName>
</protein>
<feature type="domain" description="NADPH-dependent FMN reductase-like" evidence="1">
    <location>
        <begin position="1"/>
        <end position="145"/>
    </location>
</feature>
<dbReference type="RefSeq" id="WP_376872034.1">
    <property type="nucleotide sequence ID" value="NZ_JBHUHP010000002.1"/>
</dbReference>
<dbReference type="InterPro" id="IPR050712">
    <property type="entry name" value="NAD(P)H-dep_reductase"/>
</dbReference>
<dbReference type="InterPro" id="IPR005025">
    <property type="entry name" value="FMN_Rdtase-like_dom"/>
</dbReference>
<gene>
    <name evidence="2" type="ORF">ACFSHS_03980</name>
</gene>
<sequence>MELLVISGSTRRGSFNTRLARLVRDVRPDDQVTVVSDLAALPFYDADVEATGIPSAVTALRGAVAVADVVVFVTPEYNGTVPGVLGNAVDWLSRPHGESVLQRKPVLVLSASPSRFGAVRAADHLRTVLHRIGAQVLPAGLSVAGAHRRLAEPVDPEVVGQLADVLGSVLDVRTAPSGSAEPDLLPA</sequence>
<dbReference type="GO" id="GO:0016491">
    <property type="term" value="F:oxidoreductase activity"/>
    <property type="evidence" value="ECO:0007669"/>
    <property type="project" value="UniProtKB-KW"/>
</dbReference>
<dbReference type="Gene3D" id="3.40.50.360">
    <property type="match status" value="1"/>
</dbReference>
<dbReference type="PANTHER" id="PTHR30543:SF21">
    <property type="entry name" value="NAD(P)H-DEPENDENT FMN REDUCTASE LOT6"/>
    <property type="match status" value="1"/>
</dbReference>
<dbReference type="EMBL" id="JBHUHP010000002">
    <property type="protein sequence ID" value="MFD2090724.1"/>
    <property type="molecule type" value="Genomic_DNA"/>
</dbReference>